<sequence>MRKLLVTDIDGTITHLPHHLPPQVLNTLTQAYQSGWELFFLTGRYFFYAQQLFTSLQVPYLLGCQNGVCVWLSEQEKFLYFQGISRDVLPILEKYVEDSPVVFCIESGVIHNDQYYRFASPHENHLLKRLDSVYFPTSKDRSRLVEMNKISQDYPYDLLAVAKVFGRKNDIEELYRKIQGTTELVSRLNINLMRWPFDFEYALLFMTEKSVSKGYAVDRVVHMLYEGDKPFIIASGDDVNDIDLLERGDFKIVMNTSPKHMHGLADFLASPAKDLGILPAWEAGMGKYSSLQNS</sequence>
<reference evidence="1 2" key="1">
    <citation type="journal article" date="2014" name="Syst. Appl. Microbiol.">
        <title>Evidence for the existence of two new members of the family Chlamydiaceae and proposal of Chlamydia avium sp. nov. and Chlamydia gallinacea sp. nov.</title>
        <authorList>
            <person name="Sachse K."/>
            <person name="Laroucau K."/>
            <person name="Riege K."/>
            <person name="Wehner S."/>
            <person name="Dilcher M."/>
            <person name="Creasy H.H."/>
            <person name="Weidmann M."/>
            <person name="Myers G."/>
            <person name="Vorimore F."/>
            <person name="Vicari N."/>
            <person name="Magnino S."/>
            <person name="Liebler-Tenorio E."/>
            <person name="Ruettger A."/>
            <person name="Bavoil P.M."/>
            <person name="Hufert F.T."/>
            <person name="Rossello-Mora R."/>
            <person name="Marz M."/>
        </authorList>
    </citation>
    <scope>NUCLEOTIDE SEQUENCE [LARGE SCALE GENOMIC DNA]</scope>
    <source>
        <strain evidence="1 2">08-1274/3</strain>
    </source>
</reference>
<dbReference type="STRING" id="1143323.M787_003720"/>
<dbReference type="GeneID" id="81478414"/>
<dbReference type="GO" id="GO:0016791">
    <property type="term" value="F:phosphatase activity"/>
    <property type="evidence" value="ECO:0007669"/>
    <property type="project" value="TreeGrafter"/>
</dbReference>
<dbReference type="GO" id="GO:0005829">
    <property type="term" value="C:cytosol"/>
    <property type="evidence" value="ECO:0007669"/>
    <property type="project" value="TreeGrafter"/>
</dbReference>
<protein>
    <submittedName>
        <fullName evidence="1">HAD family hydrolase</fullName>
    </submittedName>
</protein>
<evidence type="ECO:0000313" key="2">
    <source>
        <dbReference type="Proteomes" id="UP000019147"/>
    </source>
</evidence>
<dbReference type="Pfam" id="PF08282">
    <property type="entry name" value="Hydrolase_3"/>
    <property type="match status" value="1"/>
</dbReference>
<name>A0A173DZS6_9CHLA</name>
<proteinExistence type="predicted"/>
<accession>A0A173DZS6</accession>
<dbReference type="GO" id="GO:0000287">
    <property type="term" value="F:magnesium ion binding"/>
    <property type="evidence" value="ECO:0007669"/>
    <property type="project" value="TreeGrafter"/>
</dbReference>
<evidence type="ECO:0000313" key="1">
    <source>
        <dbReference type="EMBL" id="ANG66417.1"/>
    </source>
</evidence>
<dbReference type="SUPFAM" id="SSF56784">
    <property type="entry name" value="HAD-like"/>
    <property type="match status" value="1"/>
</dbReference>
<organism evidence="1 2">
    <name type="scientific">Chlamydia gallinacea 08-1274/3</name>
    <dbReference type="NCBI Taxonomy" id="1143323"/>
    <lineage>
        <taxon>Bacteria</taxon>
        <taxon>Pseudomonadati</taxon>
        <taxon>Chlamydiota</taxon>
        <taxon>Chlamydiia</taxon>
        <taxon>Chlamydiales</taxon>
        <taxon>Chlamydiaceae</taxon>
        <taxon>Chlamydia/Chlamydophila group</taxon>
        <taxon>Chlamydia</taxon>
    </lineage>
</organism>
<dbReference type="AlphaFoldDB" id="A0A173DZS6"/>
<dbReference type="PANTHER" id="PTHR10000">
    <property type="entry name" value="PHOSPHOSERINE PHOSPHATASE"/>
    <property type="match status" value="1"/>
</dbReference>
<dbReference type="InterPro" id="IPR006379">
    <property type="entry name" value="HAD-SF_hydro_IIB"/>
</dbReference>
<dbReference type="OrthoDB" id="20709at2"/>
<dbReference type="Gene3D" id="3.30.1240.10">
    <property type="match status" value="1"/>
</dbReference>
<dbReference type="NCBIfam" id="TIGR01484">
    <property type="entry name" value="HAD-SF-IIB"/>
    <property type="match status" value="1"/>
</dbReference>
<dbReference type="RefSeq" id="WP_021828234.1">
    <property type="nucleotide sequence ID" value="NZ_CP015840.1"/>
</dbReference>
<keyword evidence="1" id="KW-0378">Hydrolase</keyword>
<dbReference type="EMBL" id="CP015840">
    <property type="protein sequence ID" value="ANG66417.1"/>
    <property type="molecule type" value="Genomic_DNA"/>
</dbReference>
<gene>
    <name evidence="1" type="ORF">M787_003720</name>
</gene>
<dbReference type="PANTHER" id="PTHR10000:SF8">
    <property type="entry name" value="HAD SUPERFAMILY HYDROLASE-LIKE, TYPE 3"/>
    <property type="match status" value="1"/>
</dbReference>
<dbReference type="Proteomes" id="UP000019147">
    <property type="component" value="Chromosome"/>
</dbReference>
<dbReference type="InterPro" id="IPR023214">
    <property type="entry name" value="HAD_sf"/>
</dbReference>
<dbReference type="eggNOG" id="COG0561">
    <property type="taxonomic scope" value="Bacteria"/>
</dbReference>
<dbReference type="Gene3D" id="3.40.50.1000">
    <property type="entry name" value="HAD superfamily/HAD-like"/>
    <property type="match status" value="1"/>
</dbReference>
<dbReference type="InterPro" id="IPR036412">
    <property type="entry name" value="HAD-like_sf"/>
</dbReference>
<dbReference type="KEGG" id="cgz:M787_003720"/>